<gene>
    <name evidence="1" type="ORF">CNAG_07835</name>
</gene>
<keyword evidence="2" id="KW-1185">Reference proteome</keyword>
<name>J9VPQ8_CRYN9</name>
<reference evidence="1 2" key="1">
    <citation type="journal article" date="2014" name="PLoS Genet.">
        <title>Analysis of the genome and transcriptome of Cryptococcus neoformans var. grubii reveals complex RNA expression and microevolution leading to virulence attenuation.</title>
        <authorList>
            <person name="Janbon G."/>
            <person name="Ormerod K.L."/>
            <person name="Paulet D."/>
            <person name="Byrnes E.J.III."/>
            <person name="Yadav V."/>
            <person name="Chatterjee G."/>
            <person name="Mullapudi N."/>
            <person name="Hon C.C."/>
            <person name="Billmyre R.B."/>
            <person name="Brunel F."/>
            <person name="Bahn Y.S."/>
            <person name="Chen W."/>
            <person name="Chen Y."/>
            <person name="Chow E.W."/>
            <person name="Coppee J.Y."/>
            <person name="Floyd-Averette A."/>
            <person name="Gaillardin C."/>
            <person name="Gerik K.J."/>
            <person name="Goldberg J."/>
            <person name="Gonzalez-Hilarion S."/>
            <person name="Gujja S."/>
            <person name="Hamlin J.L."/>
            <person name="Hsueh Y.P."/>
            <person name="Ianiri G."/>
            <person name="Jones S."/>
            <person name="Kodira C.D."/>
            <person name="Kozubowski L."/>
            <person name="Lam W."/>
            <person name="Marra M."/>
            <person name="Mesner L.D."/>
            <person name="Mieczkowski P.A."/>
            <person name="Moyrand F."/>
            <person name="Nielsen K."/>
            <person name="Proux C."/>
            <person name="Rossignol T."/>
            <person name="Schein J.E."/>
            <person name="Sun S."/>
            <person name="Wollschlaeger C."/>
            <person name="Wood I.A."/>
            <person name="Zeng Q."/>
            <person name="Neuveglise C."/>
            <person name="Newlon C.S."/>
            <person name="Perfect J.R."/>
            <person name="Lodge J.K."/>
            <person name="Idnurm A."/>
            <person name="Stajich J.E."/>
            <person name="Kronstad J.W."/>
            <person name="Sanyal K."/>
            <person name="Heitman J."/>
            <person name="Fraser J.A."/>
            <person name="Cuomo C.A."/>
            <person name="Dietrich F.S."/>
        </authorList>
    </citation>
    <scope>NUCLEOTIDE SEQUENCE [LARGE SCALE GENOMIC DNA]</scope>
    <source>
        <strain evidence="2">H99 / ATCC 208821 / CBS 10515 / FGSC 9487</strain>
    </source>
</reference>
<protein>
    <submittedName>
        <fullName evidence="1">Uncharacterized protein</fullName>
    </submittedName>
</protein>
<dbReference type="GeneID" id="23890648"/>
<accession>J9VPQ8</accession>
<dbReference type="AlphaFoldDB" id="J9VPQ8"/>
<proteinExistence type="predicted"/>
<dbReference type="Proteomes" id="UP000010091">
    <property type="component" value="Chromosome 4"/>
</dbReference>
<evidence type="ECO:0000313" key="1">
    <source>
        <dbReference type="EMBL" id="AFR94599.1"/>
    </source>
</evidence>
<dbReference type="VEuPathDB" id="FungiDB:CNAG_07835"/>
<organism evidence="1 2">
    <name type="scientific">Cryptococcus neoformans (strain H99 / ATCC 208821 / CBS 10515 / FGSC 9487)</name>
    <name type="common">Cryptococcus neoformans var. grubii serotype A</name>
    <dbReference type="NCBI Taxonomy" id="235443"/>
    <lineage>
        <taxon>Eukaryota</taxon>
        <taxon>Fungi</taxon>
        <taxon>Dikarya</taxon>
        <taxon>Basidiomycota</taxon>
        <taxon>Agaricomycotina</taxon>
        <taxon>Tremellomycetes</taxon>
        <taxon>Tremellales</taxon>
        <taxon>Cryptococcaceae</taxon>
        <taxon>Cryptococcus</taxon>
        <taxon>Cryptococcus neoformans species complex</taxon>
    </lineage>
</organism>
<dbReference type="HOGENOM" id="CLU_3087167_0_0_1"/>
<evidence type="ECO:0000313" key="2">
    <source>
        <dbReference type="Proteomes" id="UP000010091"/>
    </source>
</evidence>
<dbReference type="KEGG" id="cng:CNAG_07835"/>
<sequence length="52" mass="6012">MIFMHNCKWKSTNERRGPKAAGQAAVTAENQQFFPTLHPFSSSYASMHRTRR</sequence>
<dbReference type="EMBL" id="CP003823">
    <property type="protein sequence ID" value="AFR94599.1"/>
    <property type="molecule type" value="Genomic_DNA"/>
</dbReference>
<dbReference type="RefSeq" id="XP_012048888.1">
    <property type="nucleotide sequence ID" value="XM_012193498.1"/>
</dbReference>